<reference evidence="3" key="1">
    <citation type="journal article" date="2019" name="Int. J. Syst. Evol. Microbiol.">
        <title>The Global Catalogue of Microorganisms (GCM) 10K type strain sequencing project: providing services to taxonomists for standard genome sequencing and annotation.</title>
        <authorList>
            <consortium name="The Broad Institute Genomics Platform"/>
            <consortium name="The Broad Institute Genome Sequencing Center for Infectious Disease"/>
            <person name="Wu L."/>
            <person name="Ma J."/>
        </authorList>
    </citation>
    <scope>NUCLEOTIDE SEQUENCE [LARGE SCALE GENOMIC DNA]</scope>
    <source>
        <strain evidence="3">CGMCC 1.12859</strain>
    </source>
</reference>
<dbReference type="RefSeq" id="WP_345706252.1">
    <property type="nucleotide sequence ID" value="NZ_BAABKV010000001.1"/>
</dbReference>
<comment type="caution">
    <text evidence="2">The sequence shown here is derived from an EMBL/GenBank/DDBJ whole genome shotgun (WGS) entry which is preliminary data.</text>
</comment>
<evidence type="ECO:0000313" key="3">
    <source>
        <dbReference type="Proteomes" id="UP001596435"/>
    </source>
</evidence>
<evidence type="ECO:0000259" key="1">
    <source>
        <dbReference type="SMART" id="SM00860"/>
    </source>
</evidence>
<dbReference type="Pfam" id="PF14568">
    <property type="entry name" value="SUKH_6"/>
    <property type="match status" value="1"/>
</dbReference>
<sequence length="160" mass="17505">MIFDNDDDSIYVGPPVDGEMIRQAQEALGVRLPASYLGLLRVQNGGILRNRCFPTAFPTSWASGHMCVDVILGIGGAWGIDLVSSRLIAEWEYPEIGVVLGITPSAGPDTIMFDYSECGTQSDPSVSYVDEDRVPRRIADSFTEFLNGFVSCREYGEEAD</sequence>
<dbReference type="InterPro" id="IPR018958">
    <property type="entry name" value="Knr4/Smi1-like_dom"/>
</dbReference>
<proteinExistence type="predicted"/>
<evidence type="ECO:0000313" key="2">
    <source>
        <dbReference type="EMBL" id="MFC7181350.1"/>
    </source>
</evidence>
<protein>
    <submittedName>
        <fullName evidence="2">SMI1/KNR4 family protein</fullName>
    </submittedName>
</protein>
<dbReference type="EMBL" id="JBHTAJ010000030">
    <property type="protein sequence ID" value="MFC7181350.1"/>
    <property type="molecule type" value="Genomic_DNA"/>
</dbReference>
<dbReference type="InterPro" id="IPR037883">
    <property type="entry name" value="Knr4/Smi1-like_sf"/>
</dbReference>
<dbReference type="Gene3D" id="3.40.1580.10">
    <property type="entry name" value="SMI1/KNR4-like"/>
    <property type="match status" value="1"/>
</dbReference>
<accession>A0ABW2FXY9</accession>
<organism evidence="2 3">
    <name type="scientific">Kitasatospora paranensis</name>
    <dbReference type="NCBI Taxonomy" id="258053"/>
    <lineage>
        <taxon>Bacteria</taxon>
        <taxon>Bacillati</taxon>
        <taxon>Actinomycetota</taxon>
        <taxon>Actinomycetes</taxon>
        <taxon>Kitasatosporales</taxon>
        <taxon>Streptomycetaceae</taxon>
        <taxon>Kitasatospora</taxon>
    </lineage>
</organism>
<keyword evidence="3" id="KW-1185">Reference proteome</keyword>
<gene>
    <name evidence="2" type="ORF">ACFQMG_17490</name>
</gene>
<dbReference type="SUPFAM" id="SSF160631">
    <property type="entry name" value="SMI1/KNR4-like"/>
    <property type="match status" value="1"/>
</dbReference>
<feature type="domain" description="Knr4/Smi1-like" evidence="1">
    <location>
        <begin position="15"/>
        <end position="148"/>
    </location>
</feature>
<name>A0ABW2FXY9_9ACTN</name>
<dbReference type="Proteomes" id="UP001596435">
    <property type="component" value="Unassembled WGS sequence"/>
</dbReference>
<dbReference type="SMART" id="SM00860">
    <property type="entry name" value="SMI1_KNR4"/>
    <property type="match status" value="1"/>
</dbReference>